<keyword evidence="3" id="KW-0503">Monooxygenase</keyword>
<dbReference type="SUPFAM" id="SSF54373">
    <property type="entry name" value="FAD-linked reductases, C-terminal domain"/>
    <property type="match status" value="1"/>
</dbReference>
<dbReference type="GO" id="GO:0016709">
    <property type="term" value="F:oxidoreductase activity, acting on paired donors, with incorporation or reduction of molecular oxygen, NAD(P)H as one donor, and incorporation of one atom of oxygen"/>
    <property type="evidence" value="ECO:0007669"/>
    <property type="project" value="UniProtKB-ARBA"/>
</dbReference>
<protein>
    <submittedName>
        <fullName evidence="3">p-hydroxybenzoate 3-monooxygenase</fullName>
    </submittedName>
</protein>
<dbReference type="InterPro" id="IPR050641">
    <property type="entry name" value="RIFMO-like"/>
</dbReference>
<accession>A0A222VXP8</accession>
<dbReference type="EMBL" id="FMZE01000004">
    <property type="protein sequence ID" value="SDC82992.1"/>
    <property type="molecule type" value="Genomic_DNA"/>
</dbReference>
<organism evidence="3 4">
    <name type="scientific">Prauserella marina</name>
    <dbReference type="NCBI Taxonomy" id="530584"/>
    <lineage>
        <taxon>Bacteria</taxon>
        <taxon>Bacillati</taxon>
        <taxon>Actinomycetota</taxon>
        <taxon>Actinomycetes</taxon>
        <taxon>Pseudonocardiales</taxon>
        <taxon>Pseudonocardiaceae</taxon>
        <taxon>Prauserella</taxon>
    </lineage>
</organism>
<evidence type="ECO:0000313" key="3">
    <source>
        <dbReference type="EMBL" id="SDC82992.1"/>
    </source>
</evidence>
<dbReference type="KEGG" id="pmad:BAY61_29510"/>
<dbReference type="Proteomes" id="UP000199494">
    <property type="component" value="Unassembled WGS sequence"/>
</dbReference>
<sequence>MTETQVGIIGAGPAGLLLSYLLHREGIDAVVLETRSREYVEKRVRAGVCEQPTVELLTEIGVGDRLAEEGMPHHGLSLRFDGEDHRIALTELTGRSITVYGQQEIVKDLIAAHVEKGLPLEFEVSDVELRDVDTDPRVSYTDANGNARQLRCAVIAGCDGFHGVSRPAIPAQHVRRFDHEYPFAWLGVLARTPPSHEELIYTHHERGFALHSMRSPEITRLYLQVPPTEHIEQWSDDRIWSELEQRLVTKTGFDLKEGPVLEKSITPMRSFVVEPMQYGKLFLAGDAAHIVPPTGAKGMNLAVADVRNLARAFVALLREGNPEQAASYSDRCLRRVWRAEHFSWYMTSMLHRDPGADEFQHRLQLSQLRYTATSKAAATSLAENYVGLPFD</sequence>
<keyword evidence="4" id="KW-1185">Reference proteome</keyword>
<proteinExistence type="predicted"/>
<dbReference type="Pfam" id="PF01494">
    <property type="entry name" value="FAD_binding_3"/>
    <property type="match status" value="1"/>
</dbReference>
<dbReference type="NCBIfam" id="NF006091">
    <property type="entry name" value="PRK08243.1"/>
    <property type="match status" value="1"/>
</dbReference>
<evidence type="ECO:0000256" key="2">
    <source>
        <dbReference type="ARBA" id="ARBA00022827"/>
    </source>
</evidence>
<keyword evidence="2" id="KW-0274">FAD</keyword>
<dbReference type="PRINTS" id="PR00420">
    <property type="entry name" value="RNGMNOXGNASE"/>
</dbReference>
<reference evidence="3 4" key="1">
    <citation type="submission" date="2016-10" db="EMBL/GenBank/DDBJ databases">
        <authorList>
            <person name="de Groot N.N."/>
        </authorList>
    </citation>
    <scope>NUCLEOTIDE SEQUENCE [LARGE SCALE GENOMIC DNA]</scope>
    <source>
        <strain evidence="3 4">CGMCC 4.5506</strain>
    </source>
</reference>
<keyword evidence="3" id="KW-0560">Oxidoreductase</keyword>
<dbReference type="InterPro" id="IPR002938">
    <property type="entry name" value="FAD-bd"/>
</dbReference>
<dbReference type="PANTHER" id="PTHR43004">
    <property type="entry name" value="TRK SYSTEM POTASSIUM UPTAKE PROTEIN"/>
    <property type="match status" value="1"/>
</dbReference>
<dbReference type="InterPro" id="IPR036188">
    <property type="entry name" value="FAD/NAD-bd_sf"/>
</dbReference>
<evidence type="ECO:0000313" key="4">
    <source>
        <dbReference type="Proteomes" id="UP000199494"/>
    </source>
</evidence>
<dbReference type="PANTHER" id="PTHR43004:SF3">
    <property type="entry name" value="P-HYDROXYBENZOATE HYDROXYLASE"/>
    <property type="match status" value="1"/>
</dbReference>
<dbReference type="STRING" id="530584.SAMN05421630_10433"/>
<dbReference type="AlphaFoldDB" id="A0A222VXP8"/>
<dbReference type="OrthoDB" id="9791689at2"/>
<dbReference type="SUPFAM" id="SSF51905">
    <property type="entry name" value="FAD/NAD(P)-binding domain"/>
    <property type="match status" value="1"/>
</dbReference>
<dbReference type="Gene3D" id="3.30.9.10">
    <property type="entry name" value="D-Amino Acid Oxidase, subunit A, domain 2"/>
    <property type="match status" value="1"/>
</dbReference>
<keyword evidence="1" id="KW-0285">Flavoprotein</keyword>
<evidence type="ECO:0000256" key="1">
    <source>
        <dbReference type="ARBA" id="ARBA00022630"/>
    </source>
</evidence>
<dbReference type="Gene3D" id="3.50.50.60">
    <property type="entry name" value="FAD/NAD(P)-binding domain"/>
    <property type="match status" value="1"/>
</dbReference>
<name>A0A222VXP8_9PSEU</name>
<dbReference type="GO" id="GO:0071949">
    <property type="term" value="F:FAD binding"/>
    <property type="evidence" value="ECO:0007669"/>
    <property type="project" value="InterPro"/>
</dbReference>
<gene>
    <name evidence="3" type="ORF">SAMN05421630_10433</name>
</gene>
<dbReference type="RefSeq" id="WP_091802686.1">
    <property type="nucleotide sequence ID" value="NZ_CP016353.1"/>
</dbReference>